<dbReference type="RefSeq" id="WP_378135145.1">
    <property type="nucleotide sequence ID" value="NZ_JBHSMI010000028.1"/>
</dbReference>
<dbReference type="SUPFAM" id="SSF52200">
    <property type="entry name" value="Toll/Interleukin receptor TIR domain"/>
    <property type="match status" value="1"/>
</dbReference>
<evidence type="ECO:0000313" key="3">
    <source>
        <dbReference type="Proteomes" id="UP001596113"/>
    </source>
</evidence>
<dbReference type="InterPro" id="IPR035897">
    <property type="entry name" value="Toll_tir_struct_dom_sf"/>
</dbReference>
<sequence length="676" mass="76998">MAKFISPLSIYFVWYPSDSDKVKPVFDYCFALLSRDVNKPFSRSMNLPIYCRTNTHNGVPKDVEGLSQKNLVFVFVSRDLVVDASWVPYIKNMSQQTNLTLIPIALDTLAFKHTVFEYQNFIRAYEFDPNYLNELFFIAITHEIYRFSLNGKFQKMANGKNNALKLFLSHTKDGENGVLLAKALKSFIDNSSMRNFFDATDIAPGYRFDQEIIRHIQQSTIVAIHTDSYSSRYWCQREIISAKDNDRPIIAVDSQEDFEDRRFPFATNIPGVHINLDAEPTQRDLLRILSATLLETVRYFYANLLLKEYKLAGFIEDGAEILSRPPEVSDLEKILSVNESGEIISKYKQLVYPEPPVYSEEINFLSRLGIECKTPLTLSFCFLSNKNIGISISDLSIEDVTEIGQTSAHLVQLSQDVARHLISRGAELNYGGDLRENGFTEFIFNESLAYQTRALTSEIQLNNYLAWPIYKADTEKVKDWKANYISIARMIELDPADDVLKFIPSIDSFLPPSNSQNLYVWSRNLTEMRKILAEKCDVRICAGGRLTGYKGVLPGVLEEILLTHQMNRPIYLLGGFGGVTASVCQAIRSQSIPNELTKDWQVENNAGYKELLDLYCERNPDIIDYDKIAGSLVNLNLNNGLTEEDNLELFSTPFIDEALYLVFRGLQNLSLNNGKV</sequence>
<accession>A0ABW0HWT3</accession>
<protein>
    <submittedName>
        <fullName evidence="2">TIR domain-containing protein</fullName>
    </submittedName>
</protein>
<dbReference type="InterPro" id="IPR000157">
    <property type="entry name" value="TIR_dom"/>
</dbReference>
<gene>
    <name evidence="2" type="ORF">ACFPOF_18120</name>
</gene>
<evidence type="ECO:0000259" key="1">
    <source>
        <dbReference type="Pfam" id="PF13676"/>
    </source>
</evidence>
<dbReference type="EMBL" id="JBHSMI010000028">
    <property type="protein sequence ID" value="MFC5404657.1"/>
    <property type="molecule type" value="Genomic_DNA"/>
</dbReference>
<feature type="domain" description="TIR" evidence="1">
    <location>
        <begin position="167"/>
        <end position="255"/>
    </location>
</feature>
<evidence type="ECO:0000313" key="2">
    <source>
        <dbReference type="EMBL" id="MFC5404657.1"/>
    </source>
</evidence>
<dbReference type="Proteomes" id="UP001596113">
    <property type="component" value="Unassembled WGS sequence"/>
</dbReference>
<proteinExistence type="predicted"/>
<name>A0ABW0HWT3_9BACL</name>
<dbReference type="Pfam" id="PF18163">
    <property type="entry name" value="LD_cluster2"/>
    <property type="match status" value="1"/>
</dbReference>
<dbReference type="Gene3D" id="3.40.50.10140">
    <property type="entry name" value="Toll/interleukin-1 receptor homology (TIR) domain"/>
    <property type="match status" value="1"/>
</dbReference>
<keyword evidence="3" id="KW-1185">Reference proteome</keyword>
<organism evidence="2 3">
    <name type="scientific">Cohnella soli</name>
    <dbReference type="NCBI Taxonomy" id="425005"/>
    <lineage>
        <taxon>Bacteria</taxon>
        <taxon>Bacillati</taxon>
        <taxon>Bacillota</taxon>
        <taxon>Bacilli</taxon>
        <taxon>Bacillales</taxon>
        <taxon>Paenibacillaceae</taxon>
        <taxon>Cohnella</taxon>
    </lineage>
</organism>
<dbReference type="Pfam" id="PF13676">
    <property type="entry name" value="TIR_2"/>
    <property type="match status" value="1"/>
</dbReference>
<reference evidence="3" key="1">
    <citation type="journal article" date="2019" name="Int. J. Syst. Evol. Microbiol.">
        <title>The Global Catalogue of Microorganisms (GCM) 10K type strain sequencing project: providing services to taxonomists for standard genome sequencing and annotation.</title>
        <authorList>
            <consortium name="The Broad Institute Genomics Platform"/>
            <consortium name="The Broad Institute Genome Sequencing Center for Infectious Disease"/>
            <person name="Wu L."/>
            <person name="Ma J."/>
        </authorList>
    </citation>
    <scope>NUCLEOTIDE SEQUENCE [LARGE SCALE GENOMIC DNA]</scope>
    <source>
        <strain evidence="3">CGMCC 1.18575</strain>
    </source>
</reference>
<dbReference type="InterPro" id="IPR041160">
    <property type="entry name" value="LD_cluster2"/>
</dbReference>
<comment type="caution">
    <text evidence="2">The sequence shown here is derived from an EMBL/GenBank/DDBJ whole genome shotgun (WGS) entry which is preliminary data.</text>
</comment>